<feature type="region of interest" description="Disordered" evidence="1">
    <location>
        <begin position="1"/>
        <end position="21"/>
    </location>
</feature>
<dbReference type="OrthoDB" id="2445316at2759"/>
<organism evidence="2 3">
    <name type="scientific">Lobosporangium transversale</name>
    <dbReference type="NCBI Taxonomy" id="64571"/>
    <lineage>
        <taxon>Eukaryota</taxon>
        <taxon>Fungi</taxon>
        <taxon>Fungi incertae sedis</taxon>
        <taxon>Mucoromycota</taxon>
        <taxon>Mortierellomycotina</taxon>
        <taxon>Mortierellomycetes</taxon>
        <taxon>Mortierellales</taxon>
        <taxon>Mortierellaceae</taxon>
        <taxon>Lobosporangium</taxon>
    </lineage>
</organism>
<accession>A0A1Y2GRT4</accession>
<sequence length="1238" mass="139661">MAFDDIQGYQQGTFEQPTDGFSSLRTLSNSDFDLESLFPGLGMTLDPLSEGSDQFIAKVILENDGKAIQPPPSVKNPLSSSHSTSQAEATQGDLVEQWLNYSITFSKLQGIPPTFTWNGRDYLACIISPTVIPLISTNALRHIHKICGELPIQLLPNEHAVALPSYVAMFPVNCRYSVVLVMVSGPMRLVSSKAYSGDREPHFRSSTVYCSNDALLYDPKLFAEYTRSATSTPSSVILHVKNTQQLIQMGLTADKTSHGYQQSQMRCMKKRLMDTNRDIQELSFNIELLQERERILQMLNREQASYRMLYRCISKKTVADFENTSPTCDGIELSIKKHRLLMAKKEALELHQSLESMKERCNSWLYSTMSAPGLEQGGRGATATDMAISPASQPAPPPGVRPFSFQALCDVRSYIRCIGTSHSEPSSSPTDLYNGDASDNVPLLLDYKCSQTSTLLEQFKPIILLKRYKCWVQRQEEQKLHRLYDSSRMDLEDLLLLEAESDFVCTRQLDMDTSSYLCSKHGLSQLRVTDRETTPLNQAHGSAESSSNTCMANPVEYSFKDKNQQEFTLPDPITDPEAFRQVEEPAMHLPNILAWATSNAGAFFLQDNNPIPFDLQQIDLDFVIEESLSVEKDPAETALRCGLLRDVWSQLDRSQQKSLMLRLVRILSTIWDNFECLGEGQGRSRVSNYVYDTLCPVTSSSLTQLTHIPERASTDTPLKKSVTIDMEDEEEQSRRNTPIPAYPFTQMTAERRLCKMEKAFSNRLFIDAFKEATQKNVHSALLPGNIRSAMQDSGLTYDQGSCSSGIQTSIICQKDQGEHEGLSQSQFLHLDNQISPQYMTTTRAQVQESVKVQRGASSRSLKPLPDVETLYRDAREHSWIRRFDFSLDDLIIQFEMPSLGDECGEPSQRNYTAPKVIGVSRWKTFCPIPVRSAPSFGGNTTDSGFATSVEAGVESVPRSSNVYQVMARSSNYPLMHLLSLPDTFCPEKFGGRDKRHGEADSSEGSNDHNYSLAYAFTRLLAHSNPQASEFLTLPLHDKELVMYHRWMAAWHEHSAQILSKAIRTRFEAMRALKKFKAQSAGAFAIDHEFGWRFRPSQLRSGGLMDVQSCPKCQDEIQEREMALEDQEWFEETVHFMEMVSEAQEGEKNDRCKGCALTDNDNEFTTPLGLNQQEIHLIHLLHKQADDKLVSCRLSSRGGNMERCKIHSEVQSFVLSEEERALVRKELFEKPVKLATATQ</sequence>
<dbReference type="RefSeq" id="XP_021882248.1">
    <property type="nucleotide sequence ID" value="XM_022030005.1"/>
</dbReference>
<feature type="compositionally biased region" description="Polar residues" evidence="1">
    <location>
        <begin position="76"/>
        <end position="86"/>
    </location>
</feature>
<dbReference type="InParanoid" id="A0A1Y2GRT4"/>
<reference evidence="2 3" key="1">
    <citation type="submission" date="2016-07" db="EMBL/GenBank/DDBJ databases">
        <title>Pervasive Adenine N6-methylation of Active Genes in Fungi.</title>
        <authorList>
            <consortium name="DOE Joint Genome Institute"/>
            <person name="Mondo S.J."/>
            <person name="Dannebaum R.O."/>
            <person name="Kuo R.C."/>
            <person name="Labutti K."/>
            <person name="Haridas S."/>
            <person name="Kuo A."/>
            <person name="Salamov A."/>
            <person name="Ahrendt S.R."/>
            <person name="Lipzen A."/>
            <person name="Sullivan W."/>
            <person name="Andreopoulos W.B."/>
            <person name="Clum A."/>
            <person name="Lindquist E."/>
            <person name="Daum C."/>
            <person name="Ramamoorthy G.K."/>
            <person name="Gryganskyi A."/>
            <person name="Culley D."/>
            <person name="Magnuson J.K."/>
            <person name="James T.Y."/>
            <person name="O'Malley M.A."/>
            <person name="Stajich J.E."/>
            <person name="Spatafora J.W."/>
            <person name="Visel A."/>
            <person name="Grigoriev I.V."/>
        </authorList>
    </citation>
    <scope>NUCLEOTIDE SEQUENCE [LARGE SCALE GENOMIC DNA]</scope>
    <source>
        <strain evidence="2 3">NRRL 3116</strain>
    </source>
</reference>
<dbReference type="EMBL" id="MCFF01000014">
    <property type="protein sequence ID" value="ORZ19080.1"/>
    <property type="molecule type" value="Genomic_DNA"/>
</dbReference>
<dbReference type="Proteomes" id="UP000193648">
    <property type="component" value="Unassembled WGS sequence"/>
</dbReference>
<feature type="compositionally biased region" description="Polar residues" evidence="1">
    <location>
        <begin position="8"/>
        <end position="21"/>
    </location>
</feature>
<evidence type="ECO:0000313" key="2">
    <source>
        <dbReference type="EMBL" id="ORZ19080.1"/>
    </source>
</evidence>
<evidence type="ECO:0000256" key="1">
    <source>
        <dbReference type="SAM" id="MobiDB-lite"/>
    </source>
</evidence>
<gene>
    <name evidence="2" type="ORF">BCR41DRAFT_421285</name>
</gene>
<keyword evidence="3" id="KW-1185">Reference proteome</keyword>
<dbReference type="GeneID" id="33571848"/>
<protein>
    <submittedName>
        <fullName evidence="2">Uncharacterized protein</fullName>
    </submittedName>
</protein>
<name>A0A1Y2GRT4_9FUNG</name>
<comment type="caution">
    <text evidence="2">The sequence shown here is derived from an EMBL/GenBank/DDBJ whole genome shotgun (WGS) entry which is preliminary data.</text>
</comment>
<proteinExistence type="predicted"/>
<feature type="region of interest" description="Disordered" evidence="1">
    <location>
        <begin position="67"/>
        <end position="86"/>
    </location>
</feature>
<evidence type="ECO:0000313" key="3">
    <source>
        <dbReference type="Proteomes" id="UP000193648"/>
    </source>
</evidence>
<dbReference type="AlphaFoldDB" id="A0A1Y2GRT4"/>